<evidence type="ECO:0000313" key="3">
    <source>
        <dbReference type="Proteomes" id="UP000483820"/>
    </source>
</evidence>
<gene>
    <name evidence="2" type="ORF">GCK72_006500</name>
</gene>
<evidence type="ECO:0000259" key="1">
    <source>
        <dbReference type="Pfam" id="PF04435"/>
    </source>
</evidence>
<dbReference type="AlphaFoldDB" id="A0A6A5HJI3"/>
<dbReference type="RefSeq" id="XP_053589849.1">
    <property type="nucleotide sequence ID" value="XM_053725655.1"/>
</dbReference>
<dbReference type="GeneID" id="78774194"/>
<accession>A0A6A5HJI3</accession>
<proteinExistence type="predicted"/>
<sequence length="124" mass="15072">MEYYDHSFRDIDWAKYQELFTKETKSENINRSTQINMLQQLLHHGVVHKSVLIMNEFWKETVKREKWKGNWFNYRNHFKDVIAPKIESFEFLHVKFRALLLFVSSRSVQEECAKNPKTNSMTQK</sequence>
<dbReference type="Proteomes" id="UP000483820">
    <property type="component" value="Chromosome II"/>
</dbReference>
<feature type="domain" description="SPK" evidence="1">
    <location>
        <begin position="47"/>
        <end position="115"/>
    </location>
</feature>
<organism evidence="2 3">
    <name type="scientific">Caenorhabditis remanei</name>
    <name type="common">Caenorhabditis vulgaris</name>
    <dbReference type="NCBI Taxonomy" id="31234"/>
    <lineage>
        <taxon>Eukaryota</taxon>
        <taxon>Metazoa</taxon>
        <taxon>Ecdysozoa</taxon>
        <taxon>Nematoda</taxon>
        <taxon>Chromadorea</taxon>
        <taxon>Rhabditida</taxon>
        <taxon>Rhabditina</taxon>
        <taxon>Rhabditomorpha</taxon>
        <taxon>Rhabditoidea</taxon>
        <taxon>Rhabditidae</taxon>
        <taxon>Peloderinae</taxon>
        <taxon>Caenorhabditis</taxon>
    </lineage>
</organism>
<dbReference type="CTD" id="78774194"/>
<name>A0A6A5HJI3_CAERE</name>
<reference evidence="2 3" key="1">
    <citation type="submission" date="2019-12" db="EMBL/GenBank/DDBJ databases">
        <title>Chromosome-level assembly of the Caenorhabditis remanei genome.</title>
        <authorList>
            <person name="Teterina A.A."/>
            <person name="Willis J.H."/>
            <person name="Phillips P.C."/>
        </authorList>
    </citation>
    <scope>NUCLEOTIDE SEQUENCE [LARGE SCALE GENOMIC DNA]</scope>
    <source>
        <strain evidence="2 3">PX506</strain>
        <tissue evidence="2">Whole organism</tissue>
    </source>
</reference>
<dbReference type="EMBL" id="WUAV01000002">
    <property type="protein sequence ID" value="KAF1766543.1"/>
    <property type="molecule type" value="Genomic_DNA"/>
</dbReference>
<evidence type="ECO:0000313" key="2">
    <source>
        <dbReference type="EMBL" id="KAF1766543.1"/>
    </source>
</evidence>
<dbReference type="InterPro" id="IPR006570">
    <property type="entry name" value="SPK_dom"/>
</dbReference>
<protein>
    <recommendedName>
        <fullName evidence="1">SPK domain-containing protein</fullName>
    </recommendedName>
</protein>
<comment type="caution">
    <text evidence="2">The sequence shown here is derived from an EMBL/GenBank/DDBJ whole genome shotgun (WGS) entry which is preliminary data.</text>
</comment>
<dbReference type="Pfam" id="PF04435">
    <property type="entry name" value="SPK"/>
    <property type="match status" value="1"/>
</dbReference>
<dbReference type="KEGG" id="crq:GCK72_006500"/>